<comment type="catalytic activity">
    <reaction evidence="4">
        <text>N(1)-(5-phospho-beta-D-ribosyl)glycinamide + (6R)-10-formyltetrahydrofolate = N(2)-formyl-N(1)-(5-phospho-beta-D-ribosyl)glycinamide + (6S)-5,6,7,8-tetrahydrofolate + H(+)</text>
        <dbReference type="Rhea" id="RHEA:15053"/>
        <dbReference type="ChEBI" id="CHEBI:15378"/>
        <dbReference type="ChEBI" id="CHEBI:57453"/>
        <dbReference type="ChEBI" id="CHEBI:143788"/>
        <dbReference type="ChEBI" id="CHEBI:147286"/>
        <dbReference type="ChEBI" id="CHEBI:195366"/>
        <dbReference type="EC" id="2.1.2.2"/>
    </reaction>
</comment>
<organism evidence="6 7">
    <name type="scientific">Zymobacter palmae</name>
    <dbReference type="NCBI Taxonomy" id="33074"/>
    <lineage>
        <taxon>Bacteria</taxon>
        <taxon>Pseudomonadati</taxon>
        <taxon>Pseudomonadota</taxon>
        <taxon>Gammaproteobacteria</taxon>
        <taxon>Oceanospirillales</taxon>
        <taxon>Halomonadaceae</taxon>
        <taxon>Zymobacter group</taxon>
        <taxon>Zymobacter</taxon>
    </lineage>
</organism>
<dbReference type="EC" id="2.1.2.2" evidence="4"/>
<keyword evidence="7" id="KW-1185">Reference proteome</keyword>
<keyword evidence="3 4" id="KW-0658">Purine biosynthesis</keyword>
<gene>
    <name evidence="4" type="primary">purN</name>
    <name evidence="6" type="ORF">ZBT109_0980</name>
</gene>
<dbReference type="InterPro" id="IPR002376">
    <property type="entry name" value="Formyl_transf_N"/>
</dbReference>
<dbReference type="PANTHER" id="PTHR43369">
    <property type="entry name" value="PHOSPHORIBOSYLGLYCINAMIDE FORMYLTRANSFERASE"/>
    <property type="match status" value="1"/>
</dbReference>
<feature type="binding site" evidence="4">
    <location>
        <position position="122"/>
    </location>
    <ligand>
        <name>(6R)-10-formyltetrahydrofolate</name>
        <dbReference type="ChEBI" id="CHEBI:195366"/>
    </ligand>
</feature>
<evidence type="ECO:0000259" key="5">
    <source>
        <dbReference type="Pfam" id="PF00551"/>
    </source>
</evidence>
<dbReference type="PANTHER" id="PTHR43369:SF2">
    <property type="entry name" value="PHOSPHORIBOSYLGLYCINAMIDE FORMYLTRANSFERASE"/>
    <property type="match status" value="1"/>
</dbReference>
<evidence type="ECO:0000256" key="3">
    <source>
        <dbReference type="ARBA" id="ARBA00022755"/>
    </source>
</evidence>
<dbReference type="InterPro" id="IPR036477">
    <property type="entry name" value="Formyl_transf_N_sf"/>
</dbReference>
<evidence type="ECO:0000256" key="2">
    <source>
        <dbReference type="ARBA" id="ARBA00022679"/>
    </source>
</evidence>
<evidence type="ECO:0000313" key="7">
    <source>
        <dbReference type="Proteomes" id="UP000267342"/>
    </source>
</evidence>
<comment type="pathway">
    <text evidence="1 4">Purine metabolism; IMP biosynthesis via de novo pathway; N(2)-formyl-N(1)-(5-phospho-D-ribosyl)glycinamide from N(1)-(5-phospho-D-ribosyl)glycinamide (10-formyl THF route): step 1/1.</text>
</comment>
<evidence type="ECO:0000313" key="6">
    <source>
        <dbReference type="EMBL" id="BBG29749.1"/>
    </source>
</evidence>
<evidence type="ECO:0000256" key="4">
    <source>
        <dbReference type="HAMAP-Rule" id="MF_01930"/>
    </source>
</evidence>
<dbReference type="UniPathway" id="UPA00074">
    <property type="reaction ID" value="UER00126"/>
</dbReference>
<dbReference type="GO" id="GO:0005829">
    <property type="term" value="C:cytosol"/>
    <property type="evidence" value="ECO:0007669"/>
    <property type="project" value="TreeGrafter"/>
</dbReference>
<keyword evidence="2 4" id="KW-0808">Transferase</keyword>
<comment type="caution">
    <text evidence="4">Lacks conserved residue(s) required for the propagation of feature annotation.</text>
</comment>
<sequence length="238" mass="25829">MDDKTDSGFTPEQVPPRRIVALLSGEGNRLEALIEAQSHDELGGELVAVIADRTDTAGTEKAHAAGIDVAILPRDEYDTPTAYDGALIKTIERHAPDLVVLDGFWHIFSPIFTSRFNGRLLNCHPSLLPALVGRHTHQRALDEGLQEHGASVHFVIEGLNTGPLIIQAVAKVASDDTAETLAEKVLAREELIYPIAIRWFLEGRLKLGAQGAELDGILLPPTGLRLSNEDAEEELNGE</sequence>
<dbReference type="HAMAP" id="MF_01930">
    <property type="entry name" value="PurN"/>
    <property type="match status" value="1"/>
</dbReference>
<dbReference type="CDD" id="cd08645">
    <property type="entry name" value="FMT_core_GART"/>
    <property type="match status" value="1"/>
</dbReference>
<dbReference type="Proteomes" id="UP000267342">
    <property type="component" value="Chromosome"/>
</dbReference>
<feature type="active site" description="Proton donor" evidence="4">
    <location>
        <position position="124"/>
    </location>
</feature>
<dbReference type="SUPFAM" id="SSF53328">
    <property type="entry name" value="Formyltransferase"/>
    <property type="match status" value="1"/>
</dbReference>
<comment type="function">
    <text evidence="4">Catalyzes the transfer of a formyl group from 10-formyltetrahydrofolate to 5-phospho-ribosyl-glycinamide (GAR), producing 5-phospho-ribosyl-N-formylglycinamide (FGAR) and tetrahydrofolate.</text>
</comment>
<evidence type="ECO:0000256" key="1">
    <source>
        <dbReference type="ARBA" id="ARBA00005054"/>
    </source>
</evidence>
<dbReference type="AlphaFoldDB" id="A0A348HDP7"/>
<name>A0A348HDP7_9GAMM</name>
<dbReference type="OrthoDB" id="9806170at2"/>
<dbReference type="RefSeq" id="WP_027706074.1">
    <property type="nucleotide sequence ID" value="NZ_AP018933.1"/>
</dbReference>
<feature type="binding site" evidence="4">
    <location>
        <position position="74"/>
    </location>
    <ligand>
        <name>(6R)-10-formyltetrahydrofolate</name>
        <dbReference type="ChEBI" id="CHEBI:195366"/>
    </ligand>
</feature>
<dbReference type="Gene3D" id="3.40.50.170">
    <property type="entry name" value="Formyl transferase, N-terminal domain"/>
    <property type="match status" value="1"/>
</dbReference>
<proteinExistence type="inferred from homology"/>
<dbReference type="Pfam" id="PF00551">
    <property type="entry name" value="Formyl_trans_N"/>
    <property type="match status" value="1"/>
</dbReference>
<dbReference type="EMBL" id="AP018933">
    <property type="protein sequence ID" value="BBG29749.1"/>
    <property type="molecule type" value="Genomic_DNA"/>
</dbReference>
<feature type="domain" description="Formyl transferase N-terminal" evidence="5">
    <location>
        <begin position="18"/>
        <end position="196"/>
    </location>
</feature>
<dbReference type="InterPro" id="IPR004607">
    <property type="entry name" value="GART"/>
</dbReference>
<dbReference type="GO" id="GO:0004644">
    <property type="term" value="F:phosphoribosylglycinamide formyltransferase activity"/>
    <property type="evidence" value="ECO:0007669"/>
    <property type="project" value="UniProtKB-UniRule"/>
</dbReference>
<dbReference type="NCBIfam" id="TIGR00639">
    <property type="entry name" value="PurN"/>
    <property type="match status" value="1"/>
</dbReference>
<protein>
    <recommendedName>
        <fullName evidence="4">Phosphoribosylglycinamide formyltransferase</fullName>
        <ecNumber evidence="4">2.1.2.2</ecNumber>
    </recommendedName>
    <alternativeName>
        <fullName evidence="4">5'-phosphoribosylglycinamide transformylase</fullName>
    </alternativeName>
    <alternativeName>
        <fullName evidence="4">GAR transformylase</fullName>
        <shortName evidence="4">GART</shortName>
    </alternativeName>
</protein>
<dbReference type="GO" id="GO:0006189">
    <property type="term" value="P:'de novo' IMP biosynthetic process"/>
    <property type="evidence" value="ECO:0007669"/>
    <property type="project" value="UniProtKB-UniRule"/>
</dbReference>
<accession>A0A348HDP7</accession>
<reference evidence="6 7" key="1">
    <citation type="submission" date="2018-09" db="EMBL/GenBank/DDBJ databases">
        <title>Zymobacter palmae IAM14233 (=T109) whole genome analysis.</title>
        <authorList>
            <person name="Yanase H."/>
        </authorList>
    </citation>
    <scope>NUCLEOTIDE SEQUENCE [LARGE SCALE GENOMIC DNA]</scope>
    <source>
        <strain evidence="6 7">IAM14233</strain>
    </source>
</reference>
<dbReference type="KEGG" id="zpl:ZBT109_0980"/>
<dbReference type="STRING" id="1123510.GCA_000620025_01012"/>
<comment type="similarity">
    <text evidence="4">Belongs to the GART family.</text>
</comment>